<dbReference type="GO" id="GO:0006508">
    <property type="term" value="P:proteolysis"/>
    <property type="evidence" value="ECO:0007669"/>
    <property type="project" value="UniProtKB-KW"/>
</dbReference>
<keyword evidence="8" id="KW-1015">Disulfide bond</keyword>
<dbReference type="SMART" id="SM00645">
    <property type="entry name" value="Pept_C1"/>
    <property type="match status" value="1"/>
</dbReference>
<reference evidence="17" key="2">
    <citation type="submission" date="2025-09" db="UniProtKB">
        <authorList>
            <consortium name="Ensembl"/>
        </authorList>
    </citation>
    <scope>IDENTIFICATION</scope>
</reference>
<dbReference type="PRINTS" id="PR00705">
    <property type="entry name" value="PAPAIN"/>
</dbReference>
<feature type="domain" description="Peptidase C1A papain C-terminal" evidence="16">
    <location>
        <begin position="135"/>
        <end position="347"/>
    </location>
</feature>
<comment type="function">
    <text evidence="12">Proteolytic enzyme possibly involved in normal cellular protein degradation and turnover.</text>
</comment>
<feature type="signal peptide" evidence="15">
    <location>
        <begin position="1"/>
        <end position="26"/>
    </location>
</feature>
<evidence type="ECO:0000256" key="7">
    <source>
        <dbReference type="ARBA" id="ARBA00023145"/>
    </source>
</evidence>
<comment type="similarity">
    <text evidence="2">Belongs to the peptidase C1 family.</text>
</comment>
<evidence type="ECO:0000256" key="1">
    <source>
        <dbReference type="ARBA" id="ARBA00004371"/>
    </source>
</evidence>
<evidence type="ECO:0000256" key="8">
    <source>
        <dbReference type="ARBA" id="ARBA00023157"/>
    </source>
</evidence>
<reference evidence="17" key="1">
    <citation type="submission" date="2025-08" db="UniProtKB">
        <authorList>
            <consortium name="Ensembl"/>
        </authorList>
    </citation>
    <scope>IDENTIFICATION</scope>
</reference>
<dbReference type="InterPro" id="IPR013201">
    <property type="entry name" value="Prot_inhib_I29"/>
</dbReference>
<keyword evidence="9" id="KW-0325">Glycoprotein</keyword>
<gene>
    <name evidence="17" type="primary">CTSO</name>
</gene>
<dbReference type="InterPro" id="IPR025661">
    <property type="entry name" value="Pept_asp_AS"/>
</dbReference>
<dbReference type="PROSITE" id="PS00639">
    <property type="entry name" value="THIOL_PROTEASE_HIS"/>
    <property type="match status" value="1"/>
</dbReference>
<evidence type="ECO:0000256" key="13">
    <source>
        <dbReference type="ARBA" id="ARBA00066464"/>
    </source>
</evidence>
<dbReference type="Gene3D" id="3.90.70.10">
    <property type="entry name" value="Cysteine proteinases"/>
    <property type="match status" value="1"/>
</dbReference>
<dbReference type="Proteomes" id="UP000694569">
    <property type="component" value="Unplaced"/>
</dbReference>
<evidence type="ECO:0000259" key="16">
    <source>
        <dbReference type="SMART" id="SM00645"/>
    </source>
</evidence>
<dbReference type="Pfam" id="PF08246">
    <property type="entry name" value="Inhibitor_I29"/>
    <property type="match status" value="1"/>
</dbReference>
<evidence type="ECO:0000313" key="17">
    <source>
        <dbReference type="Ensembl" id="ENSLLEP00000005927.1"/>
    </source>
</evidence>
<dbReference type="GO" id="GO:0008234">
    <property type="term" value="F:cysteine-type peptidase activity"/>
    <property type="evidence" value="ECO:0007669"/>
    <property type="project" value="UniProtKB-KW"/>
</dbReference>
<name>A0A8C5M2A2_9ANUR</name>
<keyword evidence="4 15" id="KW-0732">Signal</keyword>
<dbReference type="EC" id="3.4.22.42" evidence="13"/>
<dbReference type="GO" id="GO:0005764">
    <property type="term" value="C:lysosome"/>
    <property type="evidence" value="ECO:0007669"/>
    <property type="project" value="UniProtKB-SubCell"/>
</dbReference>
<keyword evidence="10" id="KW-0458">Lysosome</keyword>
<evidence type="ECO:0000256" key="10">
    <source>
        <dbReference type="ARBA" id="ARBA00023228"/>
    </source>
</evidence>
<dbReference type="CDD" id="cd02248">
    <property type="entry name" value="Peptidase_C1A"/>
    <property type="match status" value="1"/>
</dbReference>
<evidence type="ECO:0000256" key="9">
    <source>
        <dbReference type="ARBA" id="ARBA00023180"/>
    </source>
</evidence>
<proteinExistence type="inferred from homology"/>
<dbReference type="InterPro" id="IPR000169">
    <property type="entry name" value="Pept_cys_AS"/>
</dbReference>
<feature type="chain" id="PRO_5034397795" description="Cathepsin O" evidence="15">
    <location>
        <begin position="27"/>
        <end position="538"/>
    </location>
</feature>
<evidence type="ECO:0000256" key="6">
    <source>
        <dbReference type="ARBA" id="ARBA00022807"/>
    </source>
</evidence>
<evidence type="ECO:0000256" key="2">
    <source>
        <dbReference type="ARBA" id="ARBA00008455"/>
    </source>
</evidence>
<dbReference type="OrthoDB" id="498368at2759"/>
<accession>A0A8C5M2A2</accession>
<dbReference type="InterPro" id="IPR038765">
    <property type="entry name" value="Papain-like_cys_pep_sf"/>
</dbReference>
<dbReference type="FunFam" id="3.90.70.10:FF:000079">
    <property type="entry name" value="Cathepsin O"/>
    <property type="match status" value="1"/>
</dbReference>
<comment type="catalytic activity">
    <reaction evidence="11">
        <text>The recombinant human enzyme hydrolyzes synthetic endopeptidase substrates including Z-Phe-Arg-NHMec and Z-Arg-Arg-NHMec.</text>
        <dbReference type="EC" id="3.4.22.42"/>
    </reaction>
</comment>
<keyword evidence="6" id="KW-0788">Thiol protease</keyword>
<protein>
    <recommendedName>
        <fullName evidence="14">Cathepsin O</fullName>
        <ecNumber evidence="13">3.4.22.42</ecNumber>
    </recommendedName>
</protein>
<evidence type="ECO:0000256" key="3">
    <source>
        <dbReference type="ARBA" id="ARBA00022670"/>
    </source>
</evidence>
<evidence type="ECO:0000313" key="18">
    <source>
        <dbReference type="Proteomes" id="UP000694569"/>
    </source>
</evidence>
<dbReference type="InterPro" id="IPR000668">
    <property type="entry name" value="Peptidase_C1A_C"/>
</dbReference>
<dbReference type="AlphaFoldDB" id="A0A8C5M2A2"/>
<keyword evidence="7" id="KW-0865">Zymogen</keyword>
<dbReference type="GeneTree" id="ENSGT00940000159253"/>
<sequence>MLPPSCVYSFTGLCLLFIAAPLPGHSHSLGRVSTNSTSLSYSTFLQFLKSHHKTYPAGSQTFHNRYKAFLESIQRQKYLNSFTTSSNASSEAYYGINQFSDLSAGEFARMYLRSHFTGNYETIEPGKSPASERSLPLRFDWRDKHVVMGVKNQMSCGGCWAFSVVGAVESAYAIQGHQLEDLSVQQVIDCSYMNSGCNGGSTVTALRWLNQTQAKLVRSSEYPFKAQSGICHYFSLSDFGVSIKGYEAYAFSRCEEEMMAKLVQYGPLTVIVDAVSWQDYLGGVIQHHCSSGHANHAVLVVGYDKTGDIPYWIIQNSWGTTWGVEGYVYVKMGNNVCDYYRMKKIPRGFRIRNTPTIGRNNPEMCRKWIAILNKCSLDLILLVIDEVDHVCLCYFSSYTVINAGSHTRDLPEPEARHQVELDNVVIFMDTAARGGVCQHRAYMATSGFETSKGDIQFIYNMQLIKTECRNALCGLLLNILNKFGPDHGLFWIIAGLSLFCKVYQKHTESSTKYILPEEYSDCVQELVRSKSACTIYIC</sequence>
<dbReference type="PROSITE" id="PS00139">
    <property type="entry name" value="THIOL_PROTEASE_CYS"/>
    <property type="match status" value="1"/>
</dbReference>
<comment type="subcellular location">
    <subcellularLocation>
        <location evidence="1">Lysosome</location>
    </subcellularLocation>
</comment>
<keyword evidence="3" id="KW-0645">Protease</keyword>
<dbReference type="InterPro" id="IPR025660">
    <property type="entry name" value="Pept_his_AS"/>
</dbReference>
<dbReference type="SUPFAM" id="SSF54001">
    <property type="entry name" value="Cysteine proteinases"/>
    <property type="match status" value="1"/>
</dbReference>
<evidence type="ECO:0000256" key="11">
    <source>
        <dbReference type="ARBA" id="ARBA00051025"/>
    </source>
</evidence>
<dbReference type="PANTHER" id="PTHR12411">
    <property type="entry name" value="CYSTEINE PROTEASE FAMILY C1-RELATED"/>
    <property type="match status" value="1"/>
</dbReference>
<keyword evidence="18" id="KW-1185">Reference proteome</keyword>
<dbReference type="InterPro" id="IPR013128">
    <property type="entry name" value="Peptidase_C1A"/>
</dbReference>
<evidence type="ECO:0000256" key="15">
    <source>
        <dbReference type="SAM" id="SignalP"/>
    </source>
</evidence>
<evidence type="ECO:0000256" key="4">
    <source>
        <dbReference type="ARBA" id="ARBA00022729"/>
    </source>
</evidence>
<dbReference type="PROSITE" id="PS00640">
    <property type="entry name" value="THIOL_PROTEASE_ASN"/>
    <property type="match status" value="1"/>
</dbReference>
<dbReference type="InterPro" id="IPR039417">
    <property type="entry name" value="Peptidase_C1A_papain-like"/>
</dbReference>
<dbReference type="Pfam" id="PF00112">
    <property type="entry name" value="Peptidase_C1"/>
    <property type="match status" value="1"/>
</dbReference>
<evidence type="ECO:0000256" key="5">
    <source>
        <dbReference type="ARBA" id="ARBA00022801"/>
    </source>
</evidence>
<dbReference type="Ensembl" id="ENSLLET00000006175.1">
    <property type="protein sequence ID" value="ENSLLEP00000005927.1"/>
    <property type="gene ID" value="ENSLLEG00000003741.1"/>
</dbReference>
<evidence type="ECO:0000256" key="12">
    <source>
        <dbReference type="ARBA" id="ARBA00053492"/>
    </source>
</evidence>
<evidence type="ECO:0000256" key="14">
    <source>
        <dbReference type="ARBA" id="ARBA00072046"/>
    </source>
</evidence>
<keyword evidence="5" id="KW-0378">Hydrolase</keyword>
<organism evidence="17 18">
    <name type="scientific">Leptobrachium leishanense</name>
    <name type="common">Leishan spiny toad</name>
    <dbReference type="NCBI Taxonomy" id="445787"/>
    <lineage>
        <taxon>Eukaryota</taxon>
        <taxon>Metazoa</taxon>
        <taxon>Chordata</taxon>
        <taxon>Craniata</taxon>
        <taxon>Vertebrata</taxon>
        <taxon>Euteleostomi</taxon>
        <taxon>Amphibia</taxon>
        <taxon>Batrachia</taxon>
        <taxon>Anura</taxon>
        <taxon>Pelobatoidea</taxon>
        <taxon>Megophryidae</taxon>
        <taxon>Leptobrachium</taxon>
    </lineage>
</organism>